<dbReference type="AlphaFoldDB" id="A0A7R6D8I4"/>
<dbReference type="GO" id="GO:0008137">
    <property type="term" value="F:NADH dehydrogenase (ubiquinone) activity"/>
    <property type="evidence" value="ECO:0007669"/>
    <property type="project" value="UniProtKB-UniRule"/>
</dbReference>
<organism evidence="10">
    <name type="scientific">Allobathynella sp. JHS-2017</name>
    <dbReference type="NCBI Taxonomy" id="2025385"/>
    <lineage>
        <taxon>Eukaryota</taxon>
        <taxon>Metazoa</taxon>
        <taxon>Ecdysozoa</taxon>
        <taxon>Arthropoda</taxon>
        <taxon>Crustacea</taxon>
        <taxon>Multicrustacea</taxon>
        <taxon>Malacostraca</taxon>
        <taxon>Eumalacostraca</taxon>
        <taxon>Syncarida</taxon>
        <taxon>Bathynellacea</taxon>
        <taxon>Parabathynellidae</taxon>
        <taxon>Allobathynella</taxon>
    </lineage>
</organism>
<dbReference type="Gene3D" id="1.20.58.1610">
    <property type="entry name" value="NADH:ubiquinone/plastoquinone oxidoreductase, chain 3"/>
    <property type="match status" value="1"/>
</dbReference>
<evidence type="ECO:0000256" key="2">
    <source>
        <dbReference type="ARBA" id="ARBA00008472"/>
    </source>
</evidence>
<reference evidence="10" key="1">
    <citation type="submission" date="2016-12" db="EMBL/GenBank/DDBJ databases">
        <title>A first mitochondrial genomes of three bathynellaceans (Malacostraca: Syncarida: Bathynellacea), and their phylogenetic position in Malacostraca.</title>
        <authorList>
            <person name="Song J.-H."/>
            <person name="Cho J.-L."/>
            <person name="Min G.-S."/>
        </authorList>
    </citation>
    <scope>NUCLEOTIDE SEQUENCE</scope>
    <source>
        <strain evidence="10">A</strain>
    </source>
</reference>
<gene>
    <name evidence="10" type="primary">nad3</name>
</gene>
<keyword evidence="4 9" id="KW-0813">Transport</keyword>
<comment type="catalytic activity">
    <reaction evidence="8 9">
        <text>a ubiquinone + NADH + 5 H(+)(in) = a ubiquinol + NAD(+) + 4 H(+)(out)</text>
        <dbReference type="Rhea" id="RHEA:29091"/>
        <dbReference type="Rhea" id="RHEA-COMP:9565"/>
        <dbReference type="Rhea" id="RHEA-COMP:9566"/>
        <dbReference type="ChEBI" id="CHEBI:15378"/>
        <dbReference type="ChEBI" id="CHEBI:16389"/>
        <dbReference type="ChEBI" id="CHEBI:17976"/>
        <dbReference type="ChEBI" id="CHEBI:57540"/>
        <dbReference type="ChEBI" id="CHEBI:57945"/>
        <dbReference type="EC" id="7.1.1.2"/>
    </reaction>
</comment>
<evidence type="ECO:0000256" key="8">
    <source>
        <dbReference type="ARBA" id="ARBA00049551"/>
    </source>
</evidence>
<evidence type="ECO:0000256" key="1">
    <source>
        <dbReference type="ARBA" id="ARBA00004370"/>
    </source>
</evidence>
<keyword evidence="9" id="KW-0830">Ubiquinone</keyword>
<keyword evidence="9" id="KW-0520">NAD</keyword>
<comment type="function">
    <text evidence="9">Core subunit of the mitochondrial membrane respiratory chain NADH dehydrogenase (Complex I) which catalyzes electron transfer from NADH through the respiratory chain, using ubiquinone as an electron acceptor. Essential for the catalytic activity of complex I.</text>
</comment>
<dbReference type="InterPro" id="IPR000440">
    <property type="entry name" value="NADH_UbQ/plastoQ_OxRdtase_su3"/>
</dbReference>
<proteinExistence type="inferred from homology"/>
<accession>A0A7R6D8I4</accession>
<evidence type="ECO:0000256" key="5">
    <source>
        <dbReference type="ARBA" id="ARBA00022692"/>
    </source>
</evidence>
<keyword evidence="9 10" id="KW-0496">Mitochondrion</keyword>
<feature type="transmembrane region" description="Helical" evidence="9">
    <location>
        <begin position="7"/>
        <end position="27"/>
    </location>
</feature>
<name>A0A7R6D8I4_9CRUS</name>
<geneLocation type="mitochondrion" evidence="10"/>
<keyword evidence="6 9" id="KW-1133">Transmembrane helix</keyword>
<dbReference type="Pfam" id="PF00507">
    <property type="entry name" value="Oxidored_q4"/>
    <property type="match status" value="1"/>
</dbReference>
<keyword evidence="9" id="KW-0679">Respiratory chain</keyword>
<evidence type="ECO:0000256" key="7">
    <source>
        <dbReference type="ARBA" id="ARBA00023136"/>
    </source>
</evidence>
<dbReference type="InterPro" id="IPR038430">
    <property type="entry name" value="NDAH_ubi_oxred_su3_sf"/>
</dbReference>
<keyword evidence="7 9" id="KW-0472">Membrane</keyword>
<comment type="subcellular location">
    <subcellularLocation>
        <location evidence="1">Membrane</location>
    </subcellularLocation>
    <subcellularLocation>
        <location evidence="9">Mitochondrion membrane</location>
        <topology evidence="9">Multi-pass membrane protein</topology>
    </subcellularLocation>
</comment>
<feature type="transmembrane region" description="Helical" evidence="9">
    <location>
        <begin position="88"/>
        <end position="107"/>
    </location>
</feature>
<evidence type="ECO:0000313" key="10">
    <source>
        <dbReference type="EMBL" id="ASV72569.1"/>
    </source>
</evidence>
<keyword evidence="9" id="KW-0249">Electron transport</keyword>
<dbReference type="EC" id="7.1.1.2" evidence="9"/>
<dbReference type="GO" id="GO:0031966">
    <property type="term" value="C:mitochondrial membrane"/>
    <property type="evidence" value="ECO:0007669"/>
    <property type="project" value="UniProtKB-SubCell"/>
</dbReference>
<keyword evidence="9" id="KW-1278">Translocase</keyword>
<evidence type="ECO:0000256" key="3">
    <source>
        <dbReference type="ARBA" id="ARBA00021007"/>
    </source>
</evidence>
<dbReference type="EMBL" id="KY310669">
    <property type="protein sequence ID" value="ASV72569.1"/>
    <property type="molecule type" value="Genomic_DNA"/>
</dbReference>
<evidence type="ECO:0000256" key="4">
    <source>
        <dbReference type="ARBA" id="ARBA00022448"/>
    </source>
</evidence>
<evidence type="ECO:0000256" key="6">
    <source>
        <dbReference type="ARBA" id="ARBA00022989"/>
    </source>
</evidence>
<protein>
    <recommendedName>
        <fullName evidence="3 9">NADH-ubiquinone oxidoreductase chain 3</fullName>
        <ecNumber evidence="9">7.1.1.2</ecNumber>
    </recommendedName>
</protein>
<feature type="transmembrane region" description="Helical" evidence="9">
    <location>
        <begin position="54"/>
        <end position="76"/>
    </location>
</feature>
<dbReference type="PANTHER" id="PTHR11058:SF9">
    <property type="entry name" value="NADH-UBIQUINONE OXIDOREDUCTASE CHAIN 3"/>
    <property type="match status" value="1"/>
</dbReference>
<comment type="similarity">
    <text evidence="2 9">Belongs to the complex I subunit 3 family.</text>
</comment>
<evidence type="ECO:0000256" key="9">
    <source>
        <dbReference type="RuleBase" id="RU003640"/>
    </source>
</evidence>
<dbReference type="PANTHER" id="PTHR11058">
    <property type="entry name" value="NADH-UBIQUINONE OXIDOREDUCTASE CHAIN 3"/>
    <property type="match status" value="1"/>
</dbReference>
<sequence>MTSSLNSYLLFPMLISLTLMLMCLSLMEKINKMREENSPFECGYDPKSEARLPFSLHFFNLAVLFIIFDLETAFLLASMKIHMLKMPMLWMIITLSFVLILILGLMYEWTSNMLDWAN</sequence>
<dbReference type="GO" id="GO:0030964">
    <property type="term" value="C:NADH dehydrogenase complex"/>
    <property type="evidence" value="ECO:0007669"/>
    <property type="project" value="TreeGrafter"/>
</dbReference>
<keyword evidence="5 9" id="KW-0812">Transmembrane</keyword>